<accession>A0A2G5DTQ2</accession>
<dbReference type="EMBL" id="KZ305032">
    <property type="protein sequence ID" value="PIA46637.1"/>
    <property type="molecule type" value="Genomic_DNA"/>
</dbReference>
<dbReference type="Proteomes" id="UP000230069">
    <property type="component" value="Unassembled WGS sequence"/>
</dbReference>
<dbReference type="InParanoid" id="A0A2G5DTQ2"/>
<proteinExistence type="predicted"/>
<gene>
    <name evidence="1" type="ORF">AQUCO_01500288v1</name>
</gene>
<organism evidence="1 2">
    <name type="scientific">Aquilegia coerulea</name>
    <name type="common">Rocky mountain columbine</name>
    <dbReference type="NCBI Taxonomy" id="218851"/>
    <lineage>
        <taxon>Eukaryota</taxon>
        <taxon>Viridiplantae</taxon>
        <taxon>Streptophyta</taxon>
        <taxon>Embryophyta</taxon>
        <taxon>Tracheophyta</taxon>
        <taxon>Spermatophyta</taxon>
        <taxon>Magnoliopsida</taxon>
        <taxon>Ranunculales</taxon>
        <taxon>Ranunculaceae</taxon>
        <taxon>Thalictroideae</taxon>
        <taxon>Aquilegia</taxon>
    </lineage>
</organism>
<sequence length="96" mass="10958">MSLSELMLCKELFLQSICQSQKEACRSGMLNVILSKKKACATIMDPYNIYHGGDRDRERAELFVICSFPSRFHSNHSHSSQTLTSTKQCFLFMSTI</sequence>
<protein>
    <submittedName>
        <fullName evidence="1">Uncharacterized protein</fullName>
    </submittedName>
</protein>
<evidence type="ECO:0000313" key="1">
    <source>
        <dbReference type="EMBL" id="PIA46637.1"/>
    </source>
</evidence>
<reference evidence="1 2" key="1">
    <citation type="submission" date="2017-09" db="EMBL/GenBank/DDBJ databases">
        <title>WGS assembly of Aquilegia coerulea Goldsmith.</title>
        <authorList>
            <person name="Hodges S."/>
            <person name="Kramer E."/>
            <person name="Nordborg M."/>
            <person name="Tomkins J."/>
            <person name="Borevitz J."/>
            <person name="Derieg N."/>
            <person name="Yan J."/>
            <person name="Mihaltcheva S."/>
            <person name="Hayes R.D."/>
            <person name="Rokhsar D."/>
        </authorList>
    </citation>
    <scope>NUCLEOTIDE SEQUENCE [LARGE SCALE GENOMIC DNA]</scope>
    <source>
        <strain evidence="2">cv. Goldsmith</strain>
    </source>
</reference>
<name>A0A2G5DTQ2_AQUCA</name>
<dbReference type="AlphaFoldDB" id="A0A2G5DTQ2"/>
<evidence type="ECO:0000313" key="2">
    <source>
        <dbReference type="Proteomes" id="UP000230069"/>
    </source>
</evidence>
<keyword evidence="2" id="KW-1185">Reference proteome</keyword>